<accession>A0ABR3Q7N9</accession>
<reference evidence="2 3" key="1">
    <citation type="submission" date="2023-08" db="EMBL/GenBank/DDBJ databases">
        <title>Annotated Genome Sequence of Vanrija albida AlHP1.</title>
        <authorList>
            <person name="Herzog R."/>
        </authorList>
    </citation>
    <scope>NUCLEOTIDE SEQUENCE [LARGE SCALE GENOMIC DNA]</scope>
    <source>
        <strain evidence="2 3">AlHP1</strain>
    </source>
</reference>
<dbReference type="GeneID" id="95982719"/>
<evidence type="ECO:0008006" key="4">
    <source>
        <dbReference type="Google" id="ProtNLM"/>
    </source>
</evidence>
<dbReference type="RefSeq" id="XP_069210678.1">
    <property type="nucleotide sequence ID" value="XM_069350292.1"/>
</dbReference>
<evidence type="ECO:0000256" key="1">
    <source>
        <dbReference type="SAM" id="Coils"/>
    </source>
</evidence>
<evidence type="ECO:0000313" key="2">
    <source>
        <dbReference type="EMBL" id="KAL1410734.1"/>
    </source>
</evidence>
<gene>
    <name evidence="2" type="ORF">Q8F55_001676</name>
</gene>
<organism evidence="2 3">
    <name type="scientific">Vanrija albida</name>
    <dbReference type="NCBI Taxonomy" id="181172"/>
    <lineage>
        <taxon>Eukaryota</taxon>
        <taxon>Fungi</taxon>
        <taxon>Dikarya</taxon>
        <taxon>Basidiomycota</taxon>
        <taxon>Agaricomycotina</taxon>
        <taxon>Tremellomycetes</taxon>
        <taxon>Trichosporonales</taxon>
        <taxon>Trichosporonaceae</taxon>
        <taxon>Vanrija</taxon>
    </lineage>
</organism>
<sequence>MTTPVIPTSPTRDLRSLRTVSSATLAERVPFLDALEHEELLALHEGRPLSYSNLPDVHSARMMSQLREVHRRTAPASRPVPRVDRTQQQLTQRLADMRSEIERLQATLKSIRTAHRMRSWYRLGRGGSILVALGSELAIFYDKVTELLRTIGGDGNPSHNPKVRALLGYKAEKCSRWKALRLDIKAHTTMVGEHTDVLAANFYVLNDEVTAYLASRARERRFSVDLTSRAQQQC</sequence>
<evidence type="ECO:0000313" key="3">
    <source>
        <dbReference type="Proteomes" id="UP001565368"/>
    </source>
</evidence>
<comment type="caution">
    <text evidence="2">The sequence shown here is derived from an EMBL/GenBank/DDBJ whole genome shotgun (WGS) entry which is preliminary data.</text>
</comment>
<protein>
    <recommendedName>
        <fullName evidence="4">SPX domain-containing protein</fullName>
    </recommendedName>
</protein>
<keyword evidence="3" id="KW-1185">Reference proteome</keyword>
<proteinExistence type="predicted"/>
<feature type="coiled-coil region" evidence="1">
    <location>
        <begin position="87"/>
        <end position="114"/>
    </location>
</feature>
<name>A0ABR3Q7N9_9TREE</name>
<keyword evidence="1" id="KW-0175">Coiled coil</keyword>
<dbReference type="EMBL" id="JBBXJM010000002">
    <property type="protein sequence ID" value="KAL1410734.1"/>
    <property type="molecule type" value="Genomic_DNA"/>
</dbReference>
<dbReference type="Proteomes" id="UP001565368">
    <property type="component" value="Unassembled WGS sequence"/>
</dbReference>